<accession>A0A0L9UY48</accession>
<dbReference type="EMBL" id="CM003377">
    <property type="protein sequence ID" value="KOM47621.1"/>
    <property type="molecule type" value="Genomic_DNA"/>
</dbReference>
<dbReference type="Gramene" id="KOM47621">
    <property type="protein sequence ID" value="KOM47621"/>
    <property type="gene ID" value="LR48_Vigan07g132500"/>
</dbReference>
<gene>
    <name evidence="2" type="ORF">LR48_Vigan07g132500</name>
</gene>
<dbReference type="Proteomes" id="UP000053144">
    <property type="component" value="Chromosome 7"/>
</dbReference>
<dbReference type="AlphaFoldDB" id="A0A0L9UY48"/>
<evidence type="ECO:0000313" key="3">
    <source>
        <dbReference type="Proteomes" id="UP000053144"/>
    </source>
</evidence>
<proteinExistence type="predicted"/>
<evidence type="ECO:0000256" key="1">
    <source>
        <dbReference type="SAM" id="MobiDB-lite"/>
    </source>
</evidence>
<reference evidence="3" key="1">
    <citation type="journal article" date="2015" name="Proc. Natl. Acad. Sci. U.S.A.">
        <title>Genome sequencing of adzuki bean (Vigna angularis) provides insight into high starch and low fat accumulation and domestication.</title>
        <authorList>
            <person name="Yang K."/>
            <person name="Tian Z."/>
            <person name="Chen C."/>
            <person name="Luo L."/>
            <person name="Zhao B."/>
            <person name="Wang Z."/>
            <person name="Yu L."/>
            <person name="Li Y."/>
            <person name="Sun Y."/>
            <person name="Li W."/>
            <person name="Chen Y."/>
            <person name="Li Y."/>
            <person name="Zhang Y."/>
            <person name="Ai D."/>
            <person name="Zhao J."/>
            <person name="Shang C."/>
            <person name="Ma Y."/>
            <person name="Wu B."/>
            <person name="Wang M."/>
            <person name="Gao L."/>
            <person name="Sun D."/>
            <person name="Zhang P."/>
            <person name="Guo F."/>
            <person name="Wang W."/>
            <person name="Li Y."/>
            <person name="Wang J."/>
            <person name="Varshney R.K."/>
            <person name="Wang J."/>
            <person name="Ling H.Q."/>
            <person name="Wan P."/>
        </authorList>
    </citation>
    <scope>NUCLEOTIDE SEQUENCE</scope>
    <source>
        <strain evidence="3">cv. Jingnong 6</strain>
    </source>
</reference>
<protein>
    <submittedName>
        <fullName evidence="2">Uncharacterized protein</fullName>
    </submittedName>
</protein>
<feature type="region of interest" description="Disordered" evidence="1">
    <location>
        <begin position="34"/>
        <end position="70"/>
    </location>
</feature>
<name>A0A0L9UY48_PHAAN</name>
<sequence>MKKEVTTSSTLMLTAQRKEQHPWRCVLGEKGRCSSGWCPMRKSPSRSSQQLPPRRGNPVAHHTDSMKKKGDVKQFAAHLHGPCASSYLHAPTISTRAAHRN</sequence>
<feature type="compositionally biased region" description="Basic and acidic residues" evidence="1">
    <location>
        <begin position="61"/>
        <end position="70"/>
    </location>
</feature>
<feature type="compositionally biased region" description="Low complexity" evidence="1">
    <location>
        <begin position="41"/>
        <end position="54"/>
    </location>
</feature>
<organism evidence="2 3">
    <name type="scientific">Phaseolus angularis</name>
    <name type="common">Azuki bean</name>
    <name type="synonym">Vigna angularis</name>
    <dbReference type="NCBI Taxonomy" id="3914"/>
    <lineage>
        <taxon>Eukaryota</taxon>
        <taxon>Viridiplantae</taxon>
        <taxon>Streptophyta</taxon>
        <taxon>Embryophyta</taxon>
        <taxon>Tracheophyta</taxon>
        <taxon>Spermatophyta</taxon>
        <taxon>Magnoliopsida</taxon>
        <taxon>eudicotyledons</taxon>
        <taxon>Gunneridae</taxon>
        <taxon>Pentapetalae</taxon>
        <taxon>rosids</taxon>
        <taxon>fabids</taxon>
        <taxon>Fabales</taxon>
        <taxon>Fabaceae</taxon>
        <taxon>Papilionoideae</taxon>
        <taxon>50 kb inversion clade</taxon>
        <taxon>NPAAA clade</taxon>
        <taxon>indigoferoid/millettioid clade</taxon>
        <taxon>Phaseoleae</taxon>
        <taxon>Vigna</taxon>
    </lineage>
</organism>
<evidence type="ECO:0000313" key="2">
    <source>
        <dbReference type="EMBL" id="KOM47621.1"/>
    </source>
</evidence>